<name>A0ACD5YUX5_AVESA</name>
<reference evidence="1" key="2">
    <citation type="submission" date="2025-09" db="UniProtKB">
        <authorList>
            <consortium name="EnsemblPlants"/>
        </authorList>
    </citation>
    <scope>IDENTIFICATION</scope>
</reference>
<accession>A0ACD5YUX5</accession>
<keyword evidence="2" id="KW-1185">Reference proteome</keyword>
<evidence type="ECO:0000313" key="1">
    <source>
        <dbReference type="EnsemblPlants" id="AVESA.00010b.r2.6AG1041970.1.CDS"/>
    </source>
</evidence>
<protein>
    <submittedName>
        <fullName evidence="1">Uncharacterized protein</fullName>
    </submittedName>
</protein>
<organism evidence="1 2">
    <name type="scientific">Avena sativa</name>
    <name type="common">Oat</name>
    <dbReference type="NCBI Taxonomy" id="4498"/>
    <lineage>
        <taxon>Eukaryota</taxon>
        <taxon>Viridiplantae</taxon>
        <taxon>Streptophyta</taxon>
        <taxon>Embryophyta</taxon>
        <taxon>Tracheophyta</taxon>
        <taxon>Spermatophyta</taxon>
        <taxon>Magnoliopsida</taxon>
        <taxon>Liliopsida</taxon>
        <taxon>Poales</taxon>
        <taxon>Poaceae</taxon>
        <taxon>BOP clade</taxon>
        <taxon>Pooideae</taxon>
        <taxon>Poodae</taxon>
        <taxon>Poeae</taxon>
        <taxon>Poeae Chloroplast Group 1 (Aveneae type)</taxon>
        <taxon>Aveninae</taxon>
        <taxon>Avena</taxon>
    </lineage>
</organism>
<reference evidence="1" key="1">
    <citation type="submission" date="2021-05" db="EMBL/GenBank/DDBJ databases">
        <authorList>
            <person name="Scholz U."/>
            <person name="Mascher M."/>
            <person name="Fiebig A."/>
        </authorList>
    </citation>
    <scope>NUCLEOTIDE SEQUENCE [LARGE SCALE GENOMIC DNA]</scope>
</reference>
<dbReference type="Proteomes" id="UP001732700">
    <property type="component" value="Chromosome 6A"/>
</dbReference>
<sequence>MALQSCHSDDFCVQLPPPPLPNRDWEWEWEVRCTLGGDDAAAAAARGLEGGIHDAFAALPSCGESPVSSLSSEASSGCSGRGGYLEDAVAHWSDRCKRQRTAAAEKEEEEVPPRCPAMASEDLHSLLQSFWDPASSGEGGDLLLRDLNAMAPGSTGSTSFVSEQGDASGEQTEGAPTPTPSAAAAGQGEGEADEAAAGPPPLPPFSATGQRRALPPLPRLQKATTGRGSNYCDPASSSSSPSPSPEPSLPAAGKRGAGVVYPFAVVKPLGLDDGSTLNDVNRRILKRPARPVRHPVGQFACSPVVSSAHGLGLSGKAVVSLTRIRTGGKGTITIIRTRG</sequence>
<dbReference type="EnsemblPlants" id="AVESA.00010b.r2.6AG1041970.1">
    <property type="protein sequence ID" value="AVESA.00010b.r2.6AG1041970.1.CDS"/>
    <property type="gene ID" value="AVESA.00010b.r2.6AG1041970"/>
</dbReference>
<evidence type="ECO:0000313" key="2">
    <source>
        <dbReference type="Proteomes" id="UP001732700"/>
    </source>
</evidence>
<proteinExistence type="predicted"/>